<evidence type="ECO:0000259" key="8">
    <source>
        <dbReference type="Pfam" id="PF00857"/>
    </source>
</evidence>
<dbReference type="InterPro" id="IPR036380">
    <property type="entry name" value="Isochorismatase-like_sf"/>
</dbReference>
<evidence type="ECO:0000256" key="5">
    <source>
        <dbReference type="ARBA" id="ARBA00037900"/>
    </source>
</evidence>
<dbReference type="GO" id="GO:0008936">
    <property type="term" value="F:nicotinamidase activity"/>
    <property type="evidence" value="ECO:0007669"/>
    <property type="project" value="UniProtKB-EC"/>
</dbReference>
<proteinExistence type="inferred from homology"/>
<name>A0AA36CR09_9BILA</name>
<feature type="non-terminal residue" evidence="9">
    <location>
        <position position="330"/>
    </location>
</feature>
<comment type="caution">
    <text evidence="9">The sequence shown here is derived from an EMBL/GenBank/DDBJ whole genome shotgun (WGS) entry which is preliminary data.</text>
</comment>
<keyword evidence="10" id="KW-1185">Reference proteome</keyword>
<evidence type="ECO:0000313" key="10">
    <source>
        <dbReference type="Proteomes" id="UP001177023"/>
    </source>
</evidence>
<evidence type="ECO:0000256" key="6">
    <source>
        <dbReference type="ARBA" id="ARBA00039017"/>
    </source>
</evidence>
<sequence>MERMCRLEIYNLHEDLKMSNASGAADYTEFQSRLRELGGDQLDLARIRQCVADVTYCQIATVTPGWRKKLQRHVIEPLEKIKLAVIVVDFQNDFVDGSLSLKAGDSGENPDDAVGPINTLLAEQEIDLVVYTFDWHPENHISFFDHRHDEDRQLAAEERDREPALFDCVSFAKPSCKQVLYPSHCVQNSDGAKLDSRIRVVENAEMIYKGTDVLTDSYSAFFDNAKQGRTHLEEALRAKDINALLVCGLAYDICVAATLKDAAELGFLAAAVADCCKGFSQDGITKAHNDFEKLSIPRMCLEDAQKVARRQAIPTEWILNLIAQAGTATD</sequence>
<dbReference type="GO" id="GO:0019363">
    <property type="term" value="P:pyridine nucleotide biosynthetic process"/>
    <property type="evidence" value="ECO:0007669"/>
    <property type="project" value="UniProtKB-KW"/>
</dbReference>
<dbReference type="EMBL" id="CATQJA010002622">
    <property type="protein sequence ID" value="CAJ0573702.1"/>
    <property type="molecule type" value="Genomic_DNA"/>
</dbReference>
<dbReference type="PANTHER" id="PTHR11080">
    <property type="entry name" value="PYRAZINAMIDASE/NICOTINAMIDASE"/>
    <property type="match status" value="1"/>
</dbReference>
<dbReference type="EC" id="3.5.1.19" evidence="6"/>
<dbReference type="PANTHER" id="PTHR11080:SF2">
    <property type="entry name" value="LD05707P"/>
    <property type="match status" value="1"/>
</dbReference>
<evidence type="ECO:0000256" key="2">
    <source>
        <dbReference type="ARBA" id="ARBA00022642"/>
    </source>
</evidence>
<gene>
    <name evidence="9" type="ORF">MSPICULIGERA_LOCUS12054</name>
</gene>
<dbReference type="InterPro" id="IPR000868">
    <property type="entry name" value="Isochorismatase-like_dom"/>
</dbReference>
<keyword evidence="2" id="KW-0662">Pyridine nucleotide biosynthesis</keyword>
<comment type="pathway">
    <text evidence="5">Cofactor biosynthesis; nicotinate biosynthesis; nicotinate from nicotinamide: step 1/1.</text>
</comment>
<protein>
    <recommendedName>
        <fullName evidence="6">nicotinamidase</fullName>
        <ecNumber evidence="6">3.5.1.19</ecNumber>
    </recommendedName>
    <alternativeName>
        <fullName evidence="7">Nicotinamide deamidase</fullName>
    </alternativeName>
</protein>
<dbReference type="GO" id="GO:0046872">
    <property type="term" value="F:metal ion binding"/>
    <property type="evidence" value="ECO:0007669"/>
    <property type="project" value="UniProtKB-KW"/>
</dbReference>
<dbReference type="SUPFAM" id="SSF52499">
    <property type="entry name" value="Isochorismatase-like hydrolases"/>
    <property type="match status" value="1"/>
</dbReference>
<organism evidence="9 10">
    <name type="scientific">Mesorhabditis spiculigera</name>
    <dbReference type="NCBI Taxonomy" id="96644"/>
    <lineage>
        <taxon>Eukaryota</taxon>
        <taxon>Metazoa</taxon>
        <taxon>Ecdysozoa</taxon>
        <taxon>Nematoda</taxon>
        <taxon>Chromadorea</taxon>
        <taxon>Rhabditida</taxon>
        <taxon>Rhabditina</taxon>
        <taxon>Rhabditomorpha</taxon>
        <taxon>Rhabditoidea</taxon>
        <taxon>Rhabditidae</taxon>
        <taxon>Mesorhabditinae</taxon>
        <taxon>Mesorhabditis</taxon>
    </lineage>
</organism>
<dbReference type="InterPro" id="IPR052347">
    <property type="entry name" value="Isochorismatase_Nicotinamidase"/>
</dbReference>
<reference evidence="9" key="1">
    <citation type="submission" date="2023-06" db="EMBL/GenBank/DDBJ databases">
        <authorList>
            <person name="Delattre M."/>
        </authorList>
    </citation>
    <scope>NUCLEOTIDE SEQUENCE</scope>
    <source>
        <strain evidence="9">AF72</strain>
    </source>
</reference>
<dbReference type="Proteomes" id="UP001177023">
    <property type="component" value="Unassembled WGS sequence"/>
</dbReference>
<evidence type="ECO:0000313" key="9">
    <source>
        <dbReference type="EMBL" id="CAJ0573702.1"/>
    </source>
</evidence>
<evidence type="ECO:0000256" key="7">
    <source>
        <dbReference type="ARBA" id="ARBA00043224"/>
    </source>
</evidence>
<accession>A0AA36CR09</accession>
<dbReference type="Gene3D" id="3.40.50.850">
    <property type="entry name" value="Isochorismatase-like"/>
    <property type="match status" value="1"/>
</dbReference>
<keyword evidence="4" id="KW-0378">Hydrolase</keyword>
<dbReference type="AlphaFoldDB" id="A0AA36CR09"/>
<evidence type="ECO:0000256" key="4">
    <source>
        <dbReference type="ARBA" id="ARBA00022801"/>
    </source>
</evidence>
<keyword evidence="3" id="KW-0479">Metal-binding</keyword>
<evidence type="ECO:0000256" key="3">
    <source>
        <dbReference type="ARBA" id="ARBA00022723"/>
    </source>
</evidence>
<evidence type="ECO:0000256" key="1">
    <source>
        <dbReference type="ARBA" id="ARBA00006336"/>
    </source>
</evidence>
<feature type="domain" description="Isochorismatase-like" evidence="8">
    <location>
        <begin position="84"/>
        <end position="292"/>
    </location>
</feature>
<comment type="similarity">
    <text evidence="1">Belongs to the isochorismatase family.</text>
</comment>
<dbReference type="Pfam" id="PF00857">
    <property type="entry name" value="Isochorismatase"/>
    <property type="match status" value="1"/>
</dbReference>